<dbReference type="Pfam" id="PF18803">
    <property type="entry name" value="CxC2"/>
    <property type="match status" value="1"/>
</dbReference>
<evidence type="ECO:0000313" key="3">
    <source>
        <dbReference type="Proteomes" id="UP000053989"/>
    </source>
</evidence>
<dbReference type="Proteomes" id="UP000053989">
    <property type="component" value="Unassembled WGS sequence"/>
</dbReference>
<dbReference type="AlphaFoldDB" id="A0A0C3DGC2"/>
<accession>A0A0C3DGC2</accession>
<organism evidence="2 3">
    <name type="scientific">Scleroderma citrinum Foug A</name>
    <dbReference type="NCBI Taxonomy" id="1036808"/>
    <lineage>
        <taxon>Eukaryota</taxon>
        <taxon>Fungi</taxon>
        <taxon>Dikarya</taxon>
        <taxon>Basidiomycota</taxon>
        <taxon>Agaricomycotina</taxon>
        <taxon>Agaricomycetes</taxon>
        <taxon>Agaricomycetidae</taxon>
        <taxon>Boletales</taxon>
        <taxon>Sclerodermatineae</taxon>
        <taxon>Sclerodermataceae</taxon>
        <taxon>Scleroderma</taxon>
    </lineage>
</organism>
<proteinExistence type="predicted"/>
<dbReference type="InParanoid" id="A0A0C3DGC2"/>
<dbReference type="InterPro" id="IPR041457">
    <property type="entry name" value="CxC2_KDZ-assoc"/>
</dbReference>
<dbReference type="STRING" id="1036808.A0A0C3DGC2"/>
<protein>
    <recommendedName>
        <fullName evidence="1">CxC2-like cysteine cluster KDZ transposase-associated domain-containing protein</fullName>
    </recommendedName>
</protein>
<evidence type="ECO:0000313" key="2">
    <source>
        <dbReference type="EMBL" id="KIM59750.1"/>
    </source>
</evidence>
<keyword evidence="3" id="KW-1185">Reference proteome</keyword>
<dbReference type="EMBL" id="KN822070">
    <property type="protein sequence ID" value="KIM59750.1"/>
    <property type="molecule type" value="Genomic_DNA"/>
</dbReference>
<dbReference type="HOGENOM" id="CLU_003703_1_2_1"/>
<evidence type="ECO:0000259" key="1">
    <source>
        <dbReference type="Pfam" id="PF18803"/>
    </source>
</evidence>
<reference evidence="2 3" key="1">
    <citation type="submission" date="2014-04" db="EMBL/GenBank/DDBJ databases">
        <authorList>
            <consortium name="DOE Joint Genome Institute"/>
            <person name="Kuo A."/>
            <person name="Kohler A."/>
            <person name="Nagy L.G."/>
            <person name="Floudas D."/>
            <person name="Copeland A."/>
            <person name="Barry K.W."/>
            <person name="Cichocki N."/>
            <person name="Veneault-Fourrey C."/>
            <person name="LaButti K."/>
            <person name="Lindquist E.A."/>
            <person name="Lipzen A."/>
            <person name="Lundell T."/>
            <person name="Morin E."/>
            <person name="Murat C."/>
            <person name="Sun H."/>
            <person name="Tunlid A."/>
            <person name="Henrissat B."/>
            <person name="Grigoriev I.V."/>
            <person name="Hibbett D.S."/>
            <person name="Martin F."/>
            <person name="Nordberg H.P."/>
            <person name="Cantor M.N."/>
            <person name="Hua S.X."/>
        </authorList>
    </citation>
    <scope>NUCLEOTIDE SEQUENCE [LARGE SCALE GENOMIC DNA]</scope>
    <source>
        <strain evidence="2 3">Foug A</strain>
    </source>
</reference>
<gene>
    <name evidence="2" type="ORF">SCLCIDRAFT_125633</name>
</gene>
<reference evidence="3" key="2">
    <citation type="submission" date="2015-01" db="EMBL/GenBank/DDBJ databases">
        <title>Evolutionary Origins and Diversification of the Mycorrhizal Mutualists.</title>
        <authorList>
            <consortium name="DOE Joint Genome Institute"/>
            <consortium name="Mycorrhizal Genomics Consortium"/>
            <person name="Kohler A."/>
            <person name="Kuo A."/>
            <person name="Nagy L.G."/>
            <person name="Floudas D."/>
            <person name="Copeland A."/>
            <person name="Barry K.W."/>
            <person name="Cichocki N."/>
            <person name="Veneault-Fourrey C."/>
            <person name="LaButti K."/>
            <person name="Lindquist E.A."/>
            <person name="Lipzen A."/>
            <person name="Lundell T."/>
            <person name="Morin E."/>
            <person name="Murat C."/>
            <person name="Riley R."/>
            <person name="Ohm R."/>
            <person name="Sun H."/>
            <person name="Tunlid A."/>
            <person name="Henrissat B."/>
            <person name="Grigoriev I.V."/>
            <person name="Hibbett D.S."/>
            <person name="Martin F."/>
        </authorList>
    </citation>
    <scope>NUCLEOTIDE SEQUENCE [LARGE SCALE GENOMIC DNA]</scope>
    <source>
        <strain evidence="3">Foug A</strain>
    </source>
</reference>
<feature type="domain" description="CxC2-like cysteine cluster KDZ transposase-associated" evidence="1">
    <location>
        <begin position="62"/>
        <end position="161"/>
    </location>
</feature>
<sequence>METDDNVGQLCTCAKEAAVYCCVDCSLPHVLCHSCVIESHSSDPFHCIRKWNGSFFDHVFLFELGHCGKACPNRLPGSTGHATKVIHSNGIHGIHIEYCHCIHALSELEQLAQSSLFSATLDRPETVFTFAVLKQFHLLGSTAKTSAYDFFNTLVNMTDNMFPKKVLVSTCP</sequence>
<name>A0A0C3DGC2_9AGAM</name>
<dbReference type="OrthoDB" id="3004525at2759"/>